<evidence type="ECO:0000313" key="1">
    <source>
        <dbReference type="EMBL" id="KHJ76419.1"/>
    </source>
</evidence>
<dbReference type="AlphaFoldDB" id="A0A0B1RUQ9"/>
<proteinExistence type="predicted"/>
<dbReference type="Proteomes" id="UP000053660">
    <property type="component" value="Unassembled WGS sequence"/>
</dbReference>
<accession>A0A0B1RUQ9</accession>
<evidence type="ECO:0008006" key="3">
    <source>
        <dbReference type="Google" id="ProtNLM"/>
    </source>
</evidence>
<sequence>FPIFQVYANPRFFYSQRATVTFEARNAYDNSKDQDRIYDTFSEIFSEYAKIAPYEFYPFDRSSLQLTAKSYNQKHPTATFEVDGIDCLAFQDFLLGIRSAMYNLRSVRVDCSRVSFSLCYEFDCNVKDVPNTTDVAPVS</sequence>
<protein>
    <recommendedName>
        <fullName evidence="3">SEA domain protein</fullName>
    </recommendedName>
</protein>
<dbReference type="InterPro" id="IPR035126">
    <property type="entry name" value="SCVP"/>
</dbReference>
<name>A0A0B1RUQ9_OESDE</name>
<gene>
    <name evidence="1" type="ORF">OESDEN_23961</name>
</gene>
<reference evidence="1 2" key="1">
    <citation type="submission" date="2014-03" db="EMBL/GenBank/DDBJ databases">
        <title>Draft genome of the hookworm Oesophagostomum dentatum.</title>
        <authorList>
            <person name="Mitreva M."/>
        </authorList>
    </citation>
    <scope>NUCLEOTIDE SEQUENCE [LARGE SCALE GENOMIC DNA]</scope>
    <source>
        <strain evidence="1 2">OD-Hann</strain>
    </source>
</reference>
<organism evidence="1 2">
    <name type="scientific">Oesophagostomum dentatum</name>
    <name type="common">Nodular worm</name>
    <dbReference type="NCBI Taxonomy" id="61180"/>
    <lineage>
        <taxon>Eukaryota</taxon>
        <taxon>Metazoa</taxon>
        <taxon>Ecdysozoa</taxon>
        <taxon>Nematoda</taxon>
        <taxon>Chromadorea</taxon>
        <taxon>Rhabditida</taxon>
        <taxon>Rhabditina</taxon>
        <taxon>Rhabditomorpha</taxon>
        <taxon>Strongyloidea</taxon>
        <taxon>Strongylidae</taxon>
        <taxon>Oesophagostomum</taxon>
    </lineage>
</organism>
<feature type="non-terminal residue" evidence="1">
    <location>
        <position position="1"/>
    </location>
</feature>
<dbReference type="Pfam" id="PF17619">
    <property type="entry name" value="SCVP"/>
    <property type="match status" value="1"/>
</dbReference>
<dbReference type="EMBL" id="KN611773">
    <property type="protein sequence ID" value="KHJ76419.1"/>
    <property type="molecule type" value="Genomic_DNA"/>
</dbReference>
<evidence type="ECO:0000313" key="2">
    <source>
        <dbReference type="Proteomes" id="UP000053660"/>
    </source>
</evidence>
<keyword evidence="2" id="KW-1185">Reference proteome</keyword>